<dbReference type="AlphaFoldDB" id="A0A4D6KA53"/>
<organism evidence="4 5">
    <name type="scientific">Halomicrobium mukohataei</name>
    <dbReference type="NCBI Taxonomy" id="57705"/>
    <lineage>
        <taxon>Archaea</taxon>
        <taxon>Methanobacteriati</taxon>
        <taxon>Methanobacteriota</taxon>
        <taxon>Stenosarchaea group</taxon>
        <taxon>Halobacteria</taxon>
        <taxon>Halobacteriales</taxon>
        <taxon>Haloarculaceae</taxon>
        <taxon>Halomicrobium</taxon>
    </lineage>
</organism>
<evidence type="ECO:0000313" key="4">
    <source>
        <dbReference type="EMBL" id="QCD64694.1"/>
    </source>
</evidence>
<evidence type="ECO:0000313" key="3">
    <source>
        <dbReference type="EMBL" id="NLV11492.1"/>
    </source>
</evidence>
<dbReference type="RefSeq" id="WP_015764138.1">
    <property type="nucleotide sequence ID" value="NZ_CP039375.1"/>
</dbReference>
<accession>A0A4D6KA53</accession>
<protein>
    <recommendedName>
        <fullName evidence="6">Preprotein translocase subunit TatA</fullName>
    </recommendedName>
</protein>
<evidence type="ECO:0008006" key="6">
    <source>
        <dbReference type="Google" id="ProtNLM"/>
    </source>
</evidence>
<keyword evidence="1" id="KW-0175">Coiled coil</keyword>
<keyword evidence="2" id="KW-0812">Transmembrane</keyword>
<dbReference type="Proteomes" id="UP000608662">
    <property type="component" value="Unassembled WGS sequence"/>
</dbReference>
<gene>
    <name evidence="4" type="ORF">E5139_03185</name>
    <name evidence="3" type="ORF">GOC74_16305</name>
</gene>
<reference evidence="3" key="3">
    <citation type="submission" date="2019-12" db="EMBL/GenBank/DDBJ databases">
        <title>Whole-genome sequence of Halomicrobium mukohataei pws1.</title>
        <authorList>
            <person name="Verma D.K."/>
            <person name="Gopal K."/>
            <person name="Prasad E.S."/>
        </authorList>
    </citation>
    <scope>NUCLEOTIDE SEQUENCE</scope>
    <source>
        <strain evidence="3">Pws1</strain>
    </source>
</reference>
<keyword evidence="2" id="KW-1133">Transmembrane helix</keyword>
<name>A0A4D6KA53_9EURY</name>
<reference evidence="4 5" key="1">
    <citation type="submission" date="2019-04" db="EMBL/GenBank/DDBJ databases">
        <title>Complete genome sequence of Arthrobacter sp. ZXY-2 associated with effective atrazine degradation and salt adaptation.</title>
        <authorList>
            <person name="Zhao X."/>
        </authorList>
    </citation>
    <scope>NUCLEOTIDE SEQUENCE [LARGE SCALE GENOMIC DNA]</scope>
    <source>
        <strain evidence="4">JP60</strain>
        <strain evidence="5">ZP60</strain>
    </source>
</reference>
<reference evidence="4 5" key="2">
    <citation type="submission" date="2019-04" db="EMBL/GenBank/DDBJ databases">
        <authorList>
            <person name="Yang S."/>
            <person name="Wei W."/>
        </authorList>
    </citation>
    <scope>NUCLEOTIDE SEQUENCE [LARGE SCALE GENOMIC DNA]</scope>
    <source>
        <strain evidence="4">JP60</strain>
        <strain evidence="5">ZP60</strain>
    </source>
</reference>
<feature type="coiled-coil region" evidence="1">
    <location>
        <begin position="40"/>
        <end position="67"/>
    </location>
</feature>
<evidence type="ECO:0000256" key="2">
    <source>
        <dbReference type="SAM" id="Phobius"/>
    </source>
</evidence>
<dbReference type="EMBL" id="CP039375">
    <property type="protein sequence ID" value="QCD64694.1"/>
    <property type="molecule type" value="Genomic_DNA"/>
</dbReference>
<evidence type="ECO:0000313" key="5">
    <source>
        <dbReference type="Proteomes" id="UP000297053"/>
    </source>
</evidence>
<dbReference type="OrthoDB" id="381601at2157"/>
<dbReference type="GeneID" id="94360638"/>
<proteinExistence type="predicted"/>
<dbReference type="Proteomes" id="UP000297053">
    <property type="component" value="Chromosome"/>
</dbReference>
<feature type="transmembrane region" description="Helical" evidence="2">
    <location>
        <begin position="12"/>
        <end position="36"/>
    </location>
</feature>
<dbReference type="EMBL" id="WOYG01000001">
    <property type="protein sequence ID" value="NLV11492.1"/>
    <property type="molecule type" value="Genomic_DNA"/>
</dbReference>
<sequence length="67" mass="7648">MEPLQLPVGVELLFVGALLLLFLVVSLALVGGVLLVRQNRSPDQQRLDRLEQQVEELQRRVDRLDDQ</sequence>
<evidence type="ECO:0000256" key="1">
    <source>
        <dbReference type="SAM" id="Coils"/>
    </source>
</evidence>
<keyword evidence="2" id="KW-0472">Membrane</keyword>
<dbReference type="KEGG" id="halz:E5139_03185"/>